<evidence type="ECO:0000256" key="11">
    <source>
        <dbReference type="RuleBase" id="RU004181"/>
    </source>
</evidence>
<dbReference type="PRINTS" id="PR00781">
    <property type="entry name" value="LIPOSIGPTASE"/>
</dbReference>
<protein>
    <recommendedName>
        <fullName evidence="9">Lipoprotein signal peptidase</fullName>
        <ecNumber evidence="9">3.4.23.36</ecNumber>
    </recommendedName>
    <alternativeName>
        <fullName evidence="9">Prolipoprotein signal peptidase</fullName>
    </alternativeName>
    <alternativeName>
        <fullName evidence="9">Signal peptidase II</fullName>
        <shortName evidence="9">SPase II</shortName>
    </alternativeName>
</protein>
<feature type="transmembrane region" description="Helical" evidence="9">
    <location>
        <begin position="79"/>
        <end position="101"/>
    </location>
</feature>
<evidence type="ECO:0000256" key="12">
    <source>
        <dbReference type="SAM" id="MobiDB-lite"/>
    </source>
</evidence>
<evidence type="ECO:0000256" key="8">
    <source>
        <dbReference type="ARBA" id="ARBA00023136"/>
    </source>
</evidence>
<feature type="region of interest" description="Disordered" evidence="12">
    <location>
        <begin position="1"/>
        <end position="22"/>
    </location>
</feature>
<dbReference type="Proteomes" id="UP001164390">
    <property type="component" value="Chromosome"/>
</dbReference>
<evidence type="ECO:0000256" key="1">
    <source>
        <dbReference type="ARBA" id="ARBA00006139"/>
    </source>
</evidence>
<dbReference type="NCBIfam" id="TIGR00077">
    <property type="entry name" value="lspA"/>
    <property type="match status" value="1"/>
</dbReference>
<dbReference type="Pfam" id="PF01252">
    <property type="entry name" value="Peptidase_A8"/>
    <property type="match status" value="1"/>
</dbReference>
<keyword evidence="8 9" id="KW-0472">Membrane</keyword>
<feature type="transmembrane region" description="Helical" evidence="9">
    <location>
        <begin position="113"/>
        <end position="130"/>
    </location>
</feature>
<comment type="catalytic activity">
    <reaction evidence="9 10">
        <text>Release of signal peptides from bacterial membrane prolipoproteins. Hydrolyzes -Xaa-Yaa-Zaa-|-(S,diacylglyceryl)Cys-, in which Xaa is hydrophobic (preferably Leu), and Yaa (Ala or Ser) and Zaa (Gly or Ala) have small, neutral side chains.</text>
        <dbReference type="EC" id="3.4.23.36"/>
    </reaction>
</comment>
<dbReference type="RefSeq" id="WP_271634163.1">
    <property type="nucleotide sequence ID" value="NZ_CP094970.1"/>
</dbReference>
<evidence type="ECO:0000256" key="6">
    <source>
        <dbReference type="ARBA" id="ARBA00022801"/>
    </source>
</evidence>
<gene>
    <name evidence="9 13" type="primary">lspA</name>
    <name evidence="13" type="ORF">L0C25_23005</name>
</gene>
<accession>A0AA46THQ0</accession>
<feature type="transmembrane region" description="Helical" evidence="9">
    <location>
        <begin position="150"/>
        <end position="172"/>
    </location>
</feature>
<comment type="similarity">
    <text evidence="1 9 11">Belongs to the peptidase A8 family.</text>
</comment>
<dbReference type="EC" id="3.4.23.36" evidence="9"/>
<comment type="subcellular location">
    <subcellularLocation>
        <location evidence="9">Cell membrane</location>
        <topology evidence="9">Multi-pass membrane protein</topology>
    </subcellularLocation>
</comment>
<comment type="function">
    <text evidence="9 10">This protein specifically catalyzes the removal of signal peptides from prolipoproteins.</text>
</comment>
<keyword evidence="5 9" id="KW-0064">Aspartyl protease</keyword>
<evidence type="ECO:0000256" key="9">
    <source>
        <dbReference type="HAMAP-Rule" id="MF_00161"/>
    </source>
</evidence>
<dbReference type="PANTHER" id="PTHR33695">
    <property type="entry name" value="LIPOPROTEIN SIGNAL PEPTIDASE"/>
    <property type="match status" value="1"/>
</dbReference>
<evidence type="ECO:0000313" key="13">
    <source>
        <dbReference type="EMBL" id="UYM05345.1"/>
    </source>
</evidence>
<name>A0AA46THQ0_9ACTN</name>
<reference evidence="13" key="1">
    <citation type="submission" date="2022-01" db="EMBL/GenBank/DDBJ databases">
        <title>Nocardioidaceae gen. sp. A5X3R13.</title>
        <authorList>
            <person name="Lopez Marin M.A."/>
            <person name="Uhlik O."/>
        </authorList>
    </citation>
    <scope>NUCLEOTIDE SEQUENCE</scope>
    <source>
        <strain evidence="13">A5X3R13</strain>
    </source>
</reference>
<evidence type="ECO:0000256" key="7">
    <source>
        <dbReference type="ARBA" id="ARBA00022989"/>
    </source>
</evidence>
<dbReference type="GO" id="GO:0006508">
    <property type="term" value="P:proteolysis"/>
    <property type="evidence" value="ECO:0007669"/>
    <property type="project" value="UniProtKB-KW"/>
</dbReference>
<evidence type="ECO:0000256" key="4">
    <source>
        <dbReference type="ARBA" id="ARBA00022692"/>
    </source>
</evidence>
<dbReference type="HAMAP" id="MF_00161">
    <property type="entry name" value="LspA"/>
    <property type="match status" value="1"/>
</dbReference>
<evidence type="ECO:0000256" key="2">
    <source>
        <dbReference type="ARBA" id="ARBA00022475"/>
    </source>
</evidence>
<dbReference type="GO" id="GO:0005886">
    <property type="term" value="C:plasma membrane"/>
    <property type="evidence" value="ECO:0007669"/>
    <property type="project" value="UniProtKB-SubCell"/>
</dbReference>
<evidence type="ECO:0000256" key="10">
    <source>
        <dbReference type="RuleBase" id="RU000594"/>
    </source>
</evidence>
<keyword evidence="6 9" id="KW-0378">Hydrolase</keyword>
<keyword evidence="4 9" id="KW-0812">Transmembrane</keyword>
<feature type="active site" evidence="9">
    <location>
        <position position="160"/>
    </location>
</feature>
<comment type="pathway">
    <text evidence="9">Protein modification; lipoprotein biosynthesis (signal peptide cleavage).</text>
</comment>
<feature type="transmembrane region" description="Helical" evidence="9">
    <location>
        <begin position="29"/>
        <end position="50"/>
    </location>
</feature>
<dbReference type="KEGG" id="sgrg:L0C25_23005"/>
<keyword evidence="2 9" id="KW-1003">Cell membrane</keyword>
<evidence type="ECO:0000313" key="14">
    <source>
        <dbReference type="Proteomes" id="UP001164390"/>
    </source>
</evidence>
<evidence type="ECO:0000256" key="5">
    <source>
        <dbReference type="ARBA" id="ARBA00022750"/>
    </source>
</evidence>
<evidence type="ECO:0000256" key="3">
    <source>
        <dbReference type="ARBA" id="ARBA00022670"/>
    </source>
</evidence>
<dbReference type="AlphaFoldDB" id="A0AA46THQ0"/>
<feature type="active site" evidence="9">
    <location>
        <position position="146"/>
    </location>
</feature>
<dbReference type="GO" id="GO:0004190">
    <property type="term" value="F:aspartic-type endopeptidase activity"/>
    <property type="evidence" value="ECO:0007669"/>
    <property type="project" value="UniProtKB-UniRule"/>
</dbReference>
<dbReference type="EMBL" id="CP094970">
    <property type="protein sequence ID" value="UYM05345.1"/>
    <property type="molecule type" value="Genomic_DNA"/>
</dbReference>
<keyword evidence="14" id="KW-1185">Reference proteome</keyword>
<keyword evidence="7 9" id="KW-1133">Transmembrane helix</keyword>
<proteinExistence type="inferred from homology"/>
<dbReference type="PANTHER" id="PTHR33695:SF1">
    <property type="entry name" value="LIPOPROTEIN SIGNAL PEPTIDASE"/>
    <property type="match status" value="1"/>
</dbReference>
<sequence>MQAARGTPLSSTSGDDTTAGRPRGRSRRLVLFATVAVIAYALDVVTKIIAVARLEGPPVETVTVIPNVLDLTLVRNSGAAFGIATGFTAVLTAIAVGVCIVVVRMAGKLRDPIWAIALGLLLGGALGNLTDRFARSPGPLRGHVVDFLALPHWPVFNLADCCVTVAAVLIALQSFRGIGLDGRRVNRDPERDE</sequence>
<dbReference type="InterPro" id="IPR001872">
    <property type="entry name" value="Peptidase_A8"/>
</dbReference>
<keyword evidence="3 9" id="KW-0645">Protease</keyword>
<dbReference type="PROSITE" id="PS00855">
    <property type="entry name" value="SPASE_II"/>
    <property type="match status" value="1"/>
</dbReference>
<organism evidence="13 14">
    <name type="scientific">Solicola gregarius</name>
    <dbReference type="NCBI Taxonomy" id="2908642"/>
    <lineage>
        <taxon>Bacteria</taxon>
        <taxon>Bacillati</taxon>
        <taxon>Actinomycetota</taxon>
        <taxon>Actinomycetes</taxon>
        <taxon>Propionibacteriales</taxon>
        <taxon>Nocardioidaceae</taxon>
        <taxon>Solicola</taxon>
    </lineage>
</organism>